<dbReference type="PANTHER" id="PTHR43245:SF55">
    <property type="entry name" value="NAD(P)-BINDING DOMAIN-CONTAINING PROTEIN"/>
    <property type="match status" value="1"/>
</dbReference>
<name>A0ABR5DJ91_9FLAO</name>
<dbReference type="Pfam" id="PF01370">
    <property type="entry name" value="Epimerase"/>
    <property type="match status" value="1"/>
</dbReference>
<dbReference type="RefSeq" id="WP_045079834.1">
    <property type="nucleotide sequence ID" value="NZ_JSVU01000003.1"/>
</dbReference>
<dbReference type="InterPro" id="IPR011051">
    <property type="entry name" value="RmlC_Cupin_sf"/>
</dbReference>
<accession>A0ABR5DJ91</accession>
<evidence type="ECO:0000313" key="3">
    <source>
        <dbReference type="EMBL" id="KJJ38842.1"/>
    </source>
</evidence>
<dbReference type="Proteomes" id="UP000033497">
    <property type="component" value="Unassembled WGS sequence"/>
</dbReference>
<feature type="domain" description="Capsular polysaccharide assembling protein CapF C-terminal" evidence="2">
    <location>
        <begin position="258"/>
        <end position="368"/>
    </location>
</feature>
<comment type="caution">
    <text evidence="3">The sequence shown here is derived from an EMBL/GenBank/DDBJ whole genome shotgun (WGS) entry which is preliminary data.</text>
</comment>
<dbReference type="InterPro" id="IPR029303">
    <property type="entry name" value="CapF_C"/>
</dbReference>
<dbReference type="InterPro" id="IPR014710">
    <property type="entry name" value="RmlC-like_jellyroll"/>
</dbReference>
<dbReference type="InterPro" id="IPR050177">
    <property type="entry name" value="Lipid_A_modif_metabolic_enz"/>
</dbReference>
<dbReference type="SUPFAM" id="SSF51735">
    <property type="entry name" value="NAD(P)-binding Rossmann-fold domains"/>
    <property type="match status" value="1"/>
</dbReference>
<reference evidence="3 4" key="1">
    <citation type="submission" date="2014-10" db="EMBL/GenBank/DDBJ databases">
        <title>Genome sequencing of Vitellibacter vladivostokensis KMM 3516.</title>
        <authorList>
            <person name="Thevarajoo S."/>
            <person name="Selvaratnam C."/>
            <person name="Goh K.M."/>
            <person name="Chong C.S."/>
        </authorList>
    </citation>
    <scope>NUCLEOTIDE SEQUENCE [LARGE SCALE GENOMIC DNA]</scope>
    <source>
        <strain evidence="3 4">KMM 3516</strain>
    </source>
</reference>
<sequence length="372" mass="42907">MLRIGITGQHGFVGTHLYNTLGLYPEEFTRVEFQKKYFTNEKEMDSFVAQCDVIVHLAAMNRHNDPEVIYKTNLELVQKLIASLNRTESKAHIIMSSSSQEERDNPYGKSKKEGRERFVEWAKEAKSTFTGMVIPNVFGPFGHPYYNSVVATFSHQIANRETPEIQVDGDLKLIYVGELVAEILKVIRERKNEALYTVAHTSEAKVSELLDLLQNYKSQYQDRGEIPSLNNTFELNLFNTYRCYMDIANYFPVKFTQHTDPRGSFVEVIRLGVGGQVSFSTTVPGITRGNHFHTRKIERFAVIKGKALIQLRKIGTDEVLDFYLDGNEPAYVDMPIWYTHNIKNIGDEVLYTNFWINEFYDPEDADTYFEEV</sequence>
<proteinExistence type="predicted"/>
<protein>
    <submittedName>
        <fullName evidence="3">Epimerase</fullName>
    </submittedName>
</protein>
<dbReference type="InterPro" id="IPR036291">
    <property type="entry name" value="NAD(P)-bd_dom_sf"/>
</dbReference>
<dbReference type="InterPro" id="IPR001509">
    <property type="entry name" value="Epimerase_deHydtase"/>
</dbReference>
<evidence type="ECO:0000313" key="4">
    <source>
        <dbReference type="Proteomes" id="UP000033497"/>
    </source>
</evidence>
<evidence type="ECO:0000259" key="1">
    <source>
        <dbReference type="Pfam" id="PF01370"/>
    </source>
</evidence>
<dbReference type="CDD" id="cd07007">
    <property type="entry name" value="cupin_CapF-like_C"/>
    <property type="match status" value="1"/>
</dbReference>
<gene>
    <name evidence="3" type="ORF">MB09_05190</name>
</gene>
<dbReference type="Gene3D" id="3.40.50.720">
    <property type="entry name" value="NAD(P)-binding Rossmann-like Domain"/>
    <property type="match status" value="1"/>
</dbReference>
<dbReference type="Gene3D" id="2.60.120.10">
    <property type="entry name" value="Jelly Rolls"/>
    <property type="match status" value="1"/>
</dbReference>
<feature type="domain" description="NAD-dependent epimerase/dehydratase" evidence="1">
    <location>
        <begin position="6"/>
        <end position="192"/>
    </location>
</feature>
<keyword evidence="4" id="KW-1185">Reference proteome</keyword>
<evidence type="ECO:0000259" key="2">
    <source>
        <dbReference type="Pfam" id="PF14667"/>
    </source>
</evidence>
<dbReference type="Pfam" id="PF14667">
    <property type="entry name" value="Polysacc_synt_C"/>
    <property type="match status" value="1"/>
</dbReference>
<dbReference type="SUPFAM" id="SSF51182">
    <property type="entry name" value="RmlC-like cupins"/>
    <property type="match status" value="1"/>
</dbReference>
<organism evidence="3 4">
    <name type="scientific">Aequorivita vladivostokensis</name>
    <dbReference type="NCBI Taxonomy" id="171194"/>
    <lineage>
        <taxon>Bacteria</taxon>
        <taxon>Pseudomonadati</taxon>
        <taxon>Bacteroidota</taxon>
        <taxon>Flavobacteriia</taxon>
        <taxon>Flavobacteriales</taxon>
        <taxon>Flavobacteriaceae</taxon>
        <taxon>Aequorivita</taxon>
    </lineage>
</organism>
<dbReference type="EMBL" id="JSVU01000003">
    <property type="protein sequence ID" value="KJJ38842.1"/>
    <property type="molecule type" value="Genomic_DNA"/>
</dbReference>
<dbReference type="PANTHER" id="PTHR43245">
    <property type="entry name" value="BIFUNCTIONAL POLYMYXIN RESISTANCE PROTEIN ARNA"/>
    <property type="match status" value="1"/>
</dbReference>